<name>A1ZSV8_MICM2</name>
<dbReference type="Pfam" id="PF00515">
    <property type="entry name" value="TPR_1"/>
    <property type="match status" value="1"/>
</dbReference>
<dbReference type="SMART" id="SM00028">
    <property type="entry name" value="TPR"/>
    <property type="match status" value="13"/>
</dbReference>
<accession>A1ZSV8</accession>
<dbReference type="InterPro" id="IPR050498">
    <property type="entry name" value="Ycf3"/>
</dbReference>
<feature type="repeat" description="TPR" evidence="3">
    <location>
        <begin position="453"/>
        <end position="486"/>
    </location>
</feature>
<evidence type="ECO:0000313" key="5">
    <source>
        <dbReference type="EMBL" id="EAY26522.1"/>
    </source>
</evidence>
<dbReference type="PANTHER" id="PTHR44858">
    <property type="entry name" value="TETRATRICOPEPTIDE REPEAT PROTEIN 6"/>
    <property type="match status" value="1"/>
</dbReference>
<keyword evidence="1" id="KW-0677">Repeat</keyword>
<dbReference type="PROSITE" id="PS50293">
    <property type="entry name" value="TPR_REGION"/>
    <property type="match status" value="1"/>
</dbReference>
<organism evidence="5 6">
    <name type="scientific">Microscilla marina ATCC 23134</name>
    <dbReference type="NCBI Taxonomy" id="313606"/>
    <lineage>
        <taxon>Bacteria</taxon>
        <taxon>Pseudomonadati</taxon>
        <taxon>Bacteroidota</taxon>
        <taxon>Cytophagia</taxon>
        <taxon>Cytophagales</taxon>
        <taxon>Microscillaceae</taxon>
        <taxon>Microscilla</taxon>
    </lineage>
</organism>
<dbReference type="Pfam" id="PF13181">
    <property type="entry name" value="TPR_8"/>
    <property type="match status" value="1"/>
</dbReference>
<dbReference type="PROSITE" id="PS50005">
    <property type="entry name" value="TPR"/>
    <property type="match status" value="3"/>
</dbReference>
<dbReference type="InterPro" id="IPR011990">
    <property type="entry name" value="TPR-like_helical_dom_sf"/>
</dbReference>
<keyword evidence="2 3" id="KW-0802">TPR repeat</keyword>
<dbReference type="Proteomes" id="UP000004095">
    <property type="component" value="Unassembled WGS sequence"/>
</dbReference>
<dbReference type="EMBL" id="AAWS01000033">
    <property type="protein sequence ID" value="EAY26522.1"/>
    <property type="molecule type" value="Genomic_DNA"/>
</dbReference>
<dbReference type="AlphaFoldDB" id="A1ZSV8"/>
<feature type="signal peptide" evidence="4">
    <location>
        <begin position="1"/>
        <end position="21"/>
    </location>
</feature>
<reference evidence="5 6" key="1">
    <citation type="submission" date="2007-01" db="EMBL/GenBank/DDBJ databases">
        <authorList>
            <person name="Haygood M."/>
            <person name="Podell S."/>
            <person name="Anderson C."/>
            <person name="Hopkinson B."/>
            <person name="Roe K."/>
            <person name="Barbeau K."/>
            <person name="Gaasterland T."/>
            <person name="Ferriera S."/>
            <person name="Johnson J."/>
            <person name="Kravitz S."/>
            <person name="Beeson K."/>
            <person name="Sutton G."/>
            <person name="Rogers Y.-H."/>
            <person name="Friedman R."/>
            <person name="Frazier M."/>
            <person name="Venter J.C."/>
        </authorList>
    </citation>
    <scope>NUCLEOTIDE SEQUENCE [LARGE SCALE GENOMIC DNA]</scope>
    <source>
        <strain evidence="5 6">ATCC 23134</strain>
    </source>
</reference>
<evidence type="ECO:0000256" key="1">
    <source>
        <dbReference type="ARBA" id="ARBA00022737"/>
    </source>
</evidence>
<dbReference type="PANTHER" id="PTHR44858:SF1">
    <property type="entry name" value="UDP-N-ACETYLGLUCOSAMINE--PEPTIDE N-ACETYLGLUCOSAMINYLTRANSFERASE SPINDLY-RELATED"/>
    <property type="match status" value="1"/>
</dbReference>
<sequence length="789" mass="92151">MIKYLYLIAFLIFYMTDTTCAQRHDVWTYTLNWAENHSVGKDRHLALRCLEHILAHDSTVAKAHYLKANIIRKWGWRIQALQHYSAALRHQPKLAKDELFMNKKYVLELHLKKHEEGHHTIDLLRTHYPLKVSYYHSKALLYWHQGAYDQAIALYDQAIVIAPQEGSLYLQRGDTYQRKGNDTPEKNLDAKEKAYRTALKDYQTALTKNLEATDITTCKEAIKYCQYELNQVLTHKQKQTQWATKIAPWTARIKADPNNYQAYWERAHHYEQAERYQEAKQDFVKALENPAIKPEIRHYLLDKKASCERHLKQYDQAIATINQTIALGKNPDGALFSRHYIYYYAGDYARSLADIDSLLAKYPKDGIYWGAQGEVLFKLERYADAWQAYKKAMEIGGLKAYTDENVAACKLALGLTDNRKALMDTLKGYYWSYELDKGLAFADTLLAKYPQDAEIYFYKGQMYKQYDKYPEAIAAYQKALELQPNYAQNEKFVNNQATMYEYSGQLKQAIAGYEAAAKLNFKDAGEYHSQIAELYIKLKDFAQAELHFGLAINFSRQDDDRADAYWDRGVYYRDEKHFYQQAKLDFVQSLKIRPNWADEDLAEVNQILAHLDTAEAITEQLKNKNLPNRAELLAKRAVGYYHSRQNKKALQDFEAAGKLKPSIAEDIDWGFYWGELAYLLKKYDRSIEVFNKNRQKHPKNEDVLSYLGQAYLDNGNYQEVVEVFDFFEKNCARLLEYAEIYAYRGKAKLALKDYAGALKDFERYLLYDPYLESYVAKEMKICKEKLGKG</sequence>
<evidence type="ECO:0000313" key="6">
    <source>
        <dbReference type="Proteomes" id="UP000004095"/>
    </source>
</evidence>
<dbReference type="OrthoDB" id="638548at2"/>
<dbReference type="eggNOG" id="COG0457">
    <property type="taxonomic scope" value="Bacteria"/>
</dbReference>
<keyword evidence="4" id="KW-0732">Signal</keyword>
<proteinExistence type="predicted"/>
<evidence type="ECO:0000256" key="2">
    <source>
        <dbReference type="ARBA" id="ARBA00022803"/>
    </source>
</evidence>
<comment type="caution">
    <text evidence="5">The sequence shown here is derived from an EMBL/GenBank/DDBJ whole genome shotgun (WGS) entry which is preliminary data.</text>
</comment>
<protein>
    <submittedName>
        <fullName evidence="5">Tetratricopeptide repeat domain protein</fullName>
    </submittedName>
</protein>
<dbReference type="Pfam" id="PF13432">
    <property type="entry name" value="TPR_16"/>
    <property type="match status" value="2"/>
</dbReference>
<gene>
    <name evidence="5" type="ORF">M23134_01692</name>
</gene>
<feature type="repeat" description="TPR" evidence="3">
    <location>
        <begin position="132"/>
        <end position="165"/>
    </location>
</feature>
<dbReference type="Gene3D" id="1.25.40.10">
    <property type="entry name" value="Tetratricopeptide repeat domain"/>
    <property type="match status" value="7"/>
</dbReference>
<feature type="chain" id="PRO_5002641633" evidence="4">
    <location>
        <begin position="22"/>
        <end position="789"/>
    </location>
</feature>
<dbReference type="RefSeq" id="WP_002700780.1">
    <property type="nucleotide sequence ID" value="NZ_AAWS01000033.1"/>
</dbReference>
<dbReference type="InterPro" id="IPR019734">
    <property type="entry name" value="TPR_rpt"/>
</dbReference>
<feature type="repeat" description="TPR" evidence="3">
    <location>
        <begin position="738"/>
        <end position="771"/>
    </location>
</feature>
<evidence type="ECO:0000256" key="3">
    <source>
        <dbReference type="PROSITE-ProRule" id="PRU00339"/>
    </source>
</evidence>
<evidence type="ECO:0000256" key="4">
    <source>
        <dbReference type="SAM" id="SignalP"/>
    </source>
</evidence>
<dbReference type="SUPFAM" id="SSF48452">
    <property type="entry name" value="TPR-like"/>
    <property type="match status" value="4"/>
</dbReference>
<keyword evidence="6" id="KW-1185">Reference proteome</keyword>